<dbReference type="EMBL" id="JAVRHK010000018">
    <property type="protein sequence ID" value="MDT0678296.1"/>
    <property type="molecule type" value="Genomic_DNA"/>
</dbReference>
<gene>
    <name evidence="1" type="ORF">RM539_17065</name>
</gene>
<dbReference type="Proteomes" id="UP001262582">
    <property type="component" value="Unassembled WGS sequence"/>
</dbReference>
<comment type="caution">
    <text evidence="1">The sequence shown here is derived from an EMBL/GenBank/DDBJ whole genome shotgun (WGS) entry which is preliminary data.</text>
</comment>
<name>A0ABU3D9U3_9FLAO</name>
<keyword evidence="2" id="KW-1185">Reference proteome</keyword>
<reference evidence="1 2" key="1">
    <citation type="submission" date="2023-09" db="EMBL/GenBank/DDBJ databases">
        <authorList>
            <person name="Rey-Velasco X."/>
        </authorList>
    </citation>
    <scope>NUCLEOTIDE SEQUENCE [LARGE SCALE GENOMIC DNA]</scope>
    <source>
        <strain evidence="1 2">F117</strain>
    </source>
</reference>
<sequence length="117" mass="13135">MENESYIAGFRFERLLSKVYSSNSVNANKSLLENALTMEQGKTYAKHLGSSEKQFFALQKKLIETLNKLQIRAPYNKSSEYFKHLADYSEECNSAAGLSEIVEKALLKASSLDNSGK</sequence>
<proteinExistence type="predicted"/>
<protein>
    <submittedName>
        <fullName evidence="1">Uncharacterized protein</fullName>
    </submittedName>
</protein>
<accession>A0ABU3D9U3</accession>
<evidence type="ECO:0000313" key="2">
    <source>
        <dbReference type="Proteomes" id="UP001262582"/>
    </source>
</evidence>
<dbReference type="RefSeq" id="WP_311504632.1">
    <property type="nucleotide sequence ID" value="NZ_JAVRHK010000018.1"/>
</dbReference>
<evidence type="ECO:0000313" key="1">
    <source>
        <dbReference type="EMBL" id="MDT0678296.1"/>
    </source>
</evidence>
<organism evidence="1 2">
    <name type="scientific">Autumnicola musiva</name>
    <dbReference type="NCBI Taxonomy" id="3075589"/>
    <lineage>
        <taxon>Bacteria</taxon>
        <taxon>Pseudomonadati</taxon>
        <taxon>Bacteroidota</taxon>
        <taxon>Flavobacteriia</taxon>
        <taxon>Flavobacteriales</taxon>
        <taxon>Flavobacteriaceae</taxon>
        <taxon>Autumnicola</taxon>
    </lineage>
</organism>